<keyword evidence="3" id="KW-0813">Transport</keyword>
<feature type="transmembrane region" description="Helical" evidence="8">
    <location>
        <begin position="227"/>
        <end position="249"/>
    </location>
</feature>
<feature type="transmembrane region" description="Helical" evidence="8">
    <location>
        <begin position="348"/>
        <end position="373"/>
    </location>
</feature>
<feature type="transmembrane region" description="Helical" evidence="8">
    <location>
        <begin position="96"/>
        <end position="118"/>
    </location>
</feature>
<feature type="transmembrane region" description="Helical" evidence="8">
    <location>
        <begin position="261"/>
        <end position="281"/>
    </location>
</feature>
<evidence type="ECO:0000256" key="3">
    <source>
        <dbReference type="ARBA" id="ARBA00022448"/>
    </source>
</evidence>
<keyword evidence="4" id="KW-1003">Cell membrane</keyword>
<dbReference type="InterPro" id="IPR018093">
    <property type="entry name" value="BCCT_CS"/>
</dbReference>
<protein>
    <submittedName>
        <fullName evidence="9">BCCT family transporter</fullName>
    </submittedName>
</protein>
<dbReference type="PANTHER" id="PTHR30047:SF7">
    <property type="entry name" value="HIGH-AFFINITY CHOLINE TRANSPORT PROTEIN"/>
    <property type="match status" value="1"/>
</dbReference>
<keyword evidence="5 8" id="KW-0812">Transmembrane</keyword>
<feature type="transmembrane region" description="Helical" evidence="8">
    <location>
        <begin position="446"/>
        <end position="468"/>
    </location>
</feature>
<evidence type="ECO:0000256" key="4">
    <source>
        <dbReference type="ARBA" id="ARBA00022475"/>
    </source>
</evidence>
<comment type="similarity">
    <text evidence="2">Belongs to the BCCT transporter (TC 2.A.15) family.</text>
</comment>
<dbReference type="GO" id="GO:0005886">
    <property type="term" value="C:plasma membrane"/>
    <property type="evidence" value="ECO:0007669"/>
    <property type="project" value="UniProtKB-SubCell"/>
</dbReference>
<feature type="transmembrane region" description="Helical" evidence="8">
    <location>
        <begin position="12"/>
        <end position="35"/>
    </location>
</feature>
<evidence type="ECO:0000256" key="2">
    <source>
        <dbReference type="ARBA" id="ARBA00005658"/>
    </source>
</evidence>
<dbReference type="PROSITE" id="PS01303">
    <property type="entry name" value="BCCT"/>
    <property type="match status" value="1"/>
</dbReference>
<reference evidence="9 10" key="1">
    <citation type="submission" date="2018-08" db="EMBL/GenBank/DDBJ databases">
        <title>Neisseria animalis ATCC 49930 complete genome.</title>
        <authorList>
            <person name="Veseli I.A."/>
            <person name="Mascarenhas dos Santos A.C."/>
            <person name="Buttler R."/>
            <person name="Pombert J.-F."/>
        </authorList>
    </citation>
    <scope>NUCLEOTIDE SEQUENCE [LARGE SCALE GENOMIC DNA]</scope>
    <source>
        <strain evidence="9 10">ATCC 49930</strain>
    </source>
</reference>
<proteinExistence type="inferred from homology"/>
<keyword evidence="7 8" id="KW-0472">Membrane</keyword>
<feature type="transmembrane region" description="Helical" evidence="8">
    <location>
        <begin position="474"/>
        <end position="495"/>
    </location>
</feature>
<dbReference type="NCBIfam" id="TIGR00842">
    <property type="entry name" value="bcct"/>
    <property type="match status" value="1"/>
</dbReference>
<dbReference type="Pfam" id="PF02028">
    <property type="entry name" value="BCCT"/>
    <property type="match status" value="1"/>
</dbReference>
<dbReference type="GO" id="GO:0022857">
    <property type="term" value="F:transmembrane transporter activity"/>
    <property type="evidence" value="ECO:0007669"/>
    <property type="project" value="InterPro"/>
</dbReference>
<feature type="transmembrane region" description="Helical" evidence="8">
    <location>
        <begin position="188"/>
        <end position="207"/>
    </location>
</feature>
<organism evidence="9 10">
    <name type="scientific">Neisseria animalis</name>
    <dbReference type="NCBI Taxonomy" id="492"/>
    <lineage>
        <taxon>Bacteria</taxon>
        <taxon>Pseudomonadati</taxon>
        <taxon>Pseudomonadota</taxon>
        <taxon>Betaproteobacteria</taxon>
        <taxon>Neisseriales</taxon>
        <taxon>Neisseriaceae</taxon>
        <taxon>Neisseria</taxon>
    </lineage>
</organism>
<feature type="transmembrane region" description="Helical" evidence="8">
    <location>
        <begin position="55"/>
        <end position="75"/>
    </location>
</feature>
<evidence type="ECO:0000313" key="10">
    <source>
        <dbReference type="Proteomes" id="UP000325536"/>
    </source>
</evidence>
<evidence type="ECO:0000256" key="5">
    <source>
        <dbReference type="ARBA" id="ARBA00022692"/>
    </source>
</evidence>
<dbReference type="Proteomes" id="UP000325536">
    <property type="component" value="Chromosome"/>
</dbReference>
<dbReference type="KEGG" id="naq:D0T90_01835"/>
<keyword evidence="10" id="KW-1185">Reference proteome</keyword>
<feature type="transmembrane region" description="Helical" evidence="8">
    <location>
        <begin position="318"/>
        <end position="336"/>
    </location>
</feature>
<evidence type="ECO:0000313" key="9">
    <source>
        <dbReference type="EMBL" id="QEY24920.1"/>
    </source>
</evidence>
<name>A0A5P3MTV2_NEIAN</name>
<gene>
    <name evidence="9" type="ORF">D0T90_01835</name>
</gene>
<evidence type="ECO:0000256" key="1">
    <source>
        <dbReference type="ARBA" id="ARBA00004651"/>
    </source>
</evidence>
<dbReference type="OrthoDB" id="9775735at2"/>
<sequence length="671" mass="74190">MSMFSFIRQKSSFNPVVISTTLLSVLSLLAATLLVPEATQNMLDLAKTAIFKHFSWFYILIVSVFLLFLILVSLGNLGSIKLGSDEEEPEFSFMSWLAMLFAAGMGVGLMFFGVAEPLSHFTSPISNGNAQSAMLHTFFHWGIHAWAVYGVIALALAYFGFRYKLPLALRSCFYPLLKDKINGGFGDAIDVMALVATLFGIITTLGFGAAQMSSGLQQIGWIAESNFGLQIAVIVVVMSLAVISAVSGVGKGVKILSETNLVLAASLMLFVLVSGPTLYLLSAFSDNLGFYLSNLVELSFKTYTYEPDNTSWFSGWTILYWAWWCSWAPFVGLFIARISKGRTIREFVFGVLAVPSVFSILWFTVFGNSAIWLDTHVADGALAAMTGSPETLLFAFLDYLPLSAISSVVALIIIALFFITSADSGIYVLNNIASRDKGMAAPKWQAVMWGVLMSAVAIALLGSGGLGVLQTMTLITALPFAVLMLLMAFSLWKALVNDKKYFSAKITPTSIFWTGERWKERLEQMLNHSQEGDIRSFLKYTALPAMRELSSEMSSEYGLSTQINVMFDQSEPAVELVVEKATVRNFVYGIKSVEQEVAEQLVEEDYLPHIRKTQTYLPITYFADGRTGYDVRYMSREELIADILKQYERYLSLLGNVGQEMMAHEQSELAE</sequence>
<dbReference type="InterPro" id="IPR000060">
    <property type="entry name" value="BCCT_transptr"/>
</dbReference>
<dbReference type="AlphaFoldDB" id="A0A5P3MTV2"/>
<dbReference type="EMBL" id="CP031699">
    <property type="protein sequence ID" value="QEY24920.1"/>
    <property type="molecule type" value="Genomic_DNA"/>
</dbReference>
<evidence type="ECO:0000256" key="8">
    <source>
        <dbReference type="SAM" id="Phobius"/>
    </source>
</evidence>
<comment type="subcellular location">
    <subcellularLocation>
        <location evidence="1">Cell membrane</location>
        <topology evidence="1">Multi-pass membrane protein</topology>
    </subcellularLocation>
</comment>
<accession>A0A5P3MTV2</accession>
<evidence type="ECO:0000256" key="7">
    <source>
        <dbReference type="ARBA" id="ARBA00023136"/>
    </source>
</evidence>
<feature type="transmembrane region" description="Helical" evidence="8">
    <location>
        <begin position="138"/>
        <end position="161"/>
    </location>
</feature>
<keyword evidence="6 8" id="KW-1133">Transmembrane helix</keyword>
<evidence type="ECO:0000256" key="6">
    <source>
        <dbReference type="ARBA" id="ARBA00022989"/>
    </source>
</evidence>
<feature type="transmembrane region" description="Helical" evidence="8">
    <location>
        <begin position="393"/>
        <end position="419"/>
    </location>
</feature>
<dbReference type="PANTHER" id="PTHR30047">
    <property type="entry name" value="HIGH-AFFINITY CHOLINE TRANSPORT PROTEIN-RELATED"/>
    <property type="match status" value="1"/>
</dbReference>
<dbReference type="RefSeq" id="WP_123794719.1">
    <property type="nucleotide sequence ID" value="NZ_CP031699.1"/>
</dbReference>